<dbReference type="InterPro" id="IPR005000">
    <property type="entry name" value="Aldolase/citrate-lyase_domain"/>
</dbReference>
<organism evidence="5">
    <name type="scientific">Schlesneria paludicola</name>
    <dbReference type="NCBI Taxonomy" id="360056"/>
    <lineage>
        <taxon>Bacteria</taxon>
        <taxon>Pseudomonadati</taxon>
        <taxon>Planctomycetota</taxon>
        <taxon>Planctomycetia</taxon>
        <taxon>Planctomycetales</taxon>
        <taxon>Planctomycetaceae</taxon>
        <taxon>Schlesneria</taxon>
    </lineage>
</organism>
<dbReference type="AlphaFoldDB" id="A0A7C4LSF6"/>
<dbReference type="GO" id="GO:0016832">
    <property type="term" value="F:aldehyde-lyase activity"/>
    <property type="evidence" value="ECO:0007669"/>
    <property type="project" value="TreeGrafter"/>
</dbReference>
<evidence type="ECO:0000256" key="3">
    <source>
        <dbReference type="ARBA" id="ARBA00023239"/>
    </source>
</evidence>
<dbReference type="Gene3D" id="3.20.20.60">
    <property type="entry name" value="Phosphoenolpyruvate-binding domains"/>
    <property type="match status" value="1"/>
</dbReference>
<evidence type="ECO:0000256" key="1">
    <source>
        <dbReference type="ARBA" id="ARBA00005568"/>
    </source>
</evidence>
<dbReference type="PANTHER" id="PTHR30502:SF0">
    <property type="entry name" value="PHOSPHOENOLPYRUVATE CARBOXYLASE FAMILY PROTEIN"/>
    <property type="match status" value="1"/>
</dbReference>
<accession>A0A7C4LSF6</accession>
<dbReference type="EMBL" id="DSVQ01000018">
    <property type="protein sequence ID" value="HGT40671.1"/>
    <property type="molecule type" value="Genomic_DNA"/>
</dbReference>
<dbReference type="PANTHER" id="PTHR30502">
    <property type="entry name" value="2-KETO-3-DEOXY-L-RHAMNONATE ALDOLASE"/>
    <property type="match status" value="1"/>
</dbReference>
<dbReference type="GO" id="GO:0046872">
    <property type="term" value="F:metal ion binding"/>
    <property type="evidence" value="ECO:0007669"/>
    <property type="project" value="UniProtKB-KW"/>
</dbReference>
<evidence type="ECO:0000259" key="4">
    <source>
        <dbReference type="Pfam" id="PF03328"/>
    </source>
</evidence>
<dbReference type="Pfam" id="PF03328">
    <property type="entry name" value="HpcH_HpaI"/>
    <property type="match status" value="1"/>
</dbReference>
<proteinExistence type="inferred from homology"/>
<reference evidence="5" key="1">
    <citation type="journal article" date="2020" name="mSystems">
        <title>Genome- and Community-Level Interaction Insights into Carbon Utilization and Element Cycling Functions of Hydrothermarchaeota in Hydrothermal Sediment.</title>
        <authorList>
            <person name="Zhou Z."/>
            <person name="Liu Y."/>
            <person name="Xu W."/>
            <person name="Pan J."/>
            <person name="Luo Z.H."/>
            <person name="Li M."/>
        </authorList>
    </citation>
    <scope>NUCLEOTIDE SEQUENCE [LARGE SCALE GENOMIC DNA]</scope>
    <source>
        <strain evidence="5">SpSt-508</strain>
    </source>
</reference>
<dbReference type="GO" id="GO:0005737">
    <property type="term" value="C:cytoplasm"/>
    <property type="evidence" value="ECO:0007669"/>
    <property type="project" value="TreeGrafter"/>
</dbReference>
<dbReference type="InterPro" id="IPR015813">
    <property type="entry name" value="Pyrv/PenolPyrv_kinase-like_dom"/>
</dbReference>
<dbReference type="SUPFAM" id="SSF51621">
    <property type="entry name" value="Phosphoenolpyruvate/pyruvate domain"/>
    <property type="match status" value="1"/>
</dbReference>
<evidence type="ECO:0000313" key="5">
    <source>
        <dbReference type="EMBL" id="HGT40671.1"/>
    </source>
</evidence>
<name>A0A7C4LSF6_9PLAN</name>
<sequence length="266" mass="28573">MHSLKQRLARGETTVILGVGRVLHYNLLQMVGLMGGYQGIWFDMEHVGLTTEQLEVAALACRAHGLDSFCRLAPTDYASVTRCLEAGVGGVMAAQISSAQQAEEFVRWAKFAPRGCRGLNTGGWDARFTTIPAGQFCRQANAETFVLIQIETLGAVEDCEAIAAIDGVDGLFIGPSDLSQSLGVTGEFFHDKCIAAIERVAAACRKHGKGLAAVTFSPQHAQMLYDRGCRVFSPSNDVRVILAGLQAVQKDFGFLFAAAGRDSGER</sequence>
<comment type="caution">
    <text evidence="5">The sequence shown here is derived from an EMBL/GenBank/DDBJ whole genome shotgun (WGS) entry which is preliminary data.</text>
</comment>
<comment type="similarity">
    <text evidence="1">Belongs to the HpcH/HpaI aldolase family.</text>
</comment>
<feature type="domain" description="HpcH/HpaI aldolase/citrate lyase" evidence="4">
    <location>
        <begin position="40"/>
        <end position="229"/>
    </location>
</feature>
<dbReference type="InterPro" id="IPR040442">
    <property type="entry name" value="Pyrv_kinase-like_dom_sf"/>
</dbReference>
<gene>
    <name evidence="5" type="ORF">ENS64_15615</name>
</gene>
<protein>
    <submittedName>
        <fullName evidence="5">Host specificity protein</fullName>
    </submittedName>
</protein>
<keyword evidence="2" id="KW-0479">Metal-binding</keyword>
<dbReference type="InterPro" id="IPR050251">
    <property type="entry name" value="HpcH-HpaI_aldolase"/>
</dbReference>
<keyword evidence="3" id="KW-0456">Lyase</keyword>
<evidence type="ECO:0000256" key="2">
    <source>
        <dbReference type="ARBA" id="ARBA00022723"/>
    </source>
</evidence>